<dbReference type="InterPro" id="IPR001405">
    <property type="entry name" value="UPF0758"/>
</dbReference>
<dbReference type="PROSITE" id="PS50249">
    <property type="entry name" value="MPN"/>
    <property type="match status" value="1"/>
</dbReference>
<dbReference type="SUPFAM" id="SSF102712">
    <property type="entry name" value="JAB1/MPN domain"/>
    <property type="match status" value="1"/>
</dbReference>
<dbReference type="GO" id="GO:0046872">
    <property type="term" value="F:metal ion binding"/>
    <property type="evidence" value="ECO:0007669"/>
    <property type="project" value="UniProtKB-KW"/>
</dbReference>
<dbReference type="KEGG" id="sphk:SKP52_08340"/>
<dbReference type="Proteomes" id="UP000030907">
    <property type="component" value="Chromosome"/>
</dbReference>
<dbReference type="InterPro" id="IPR025657">
    <property type="entry name" value="RadC_JAB"/>
</dbReference>
<evidence type="ECO:0000259" key="6">
    <source>
        <dbReference type="PROSITE" id="PS50249"/>
    </source>
</evidence>
<evidence type="ECO:0000256" key="4">
    <source>
        <dbReference type="ARBA" id="ARBA00022833"/>
    </source>
</evidence>
<protein>
    <submittedName>
        <fullName evidence="7">DNA repair protein RadC</fullName>
    </submittedName>
</protein>
<accession>A0A0A7PEZ4</accession>
<organism evidence="7 8">
    <name type="scientific">Sphingopyxis fribergensis</name>
    <dbReference type="NCBI Taxonomy" id="1515612"/>
    <lineage>
        <taxon>Bacteria</taxon>
        <taxon>Pseudomonadati</taxon>
        <taxon>Pseudomonadota</taxon>
        <taxon>Alphaproteobacteria</taxon>
        <taxon>Sphingomonadales</taxon>
        <taxon>Sphingomonadaceae</taxon>
        <taxon>Sphingopyxis</taxon>
    </lineage>
</organism>
<dbReference type="InterPro" id="IPR020891">
    <property type="entry name" value="UPF0758_CS"/>
</dbReference>
<reference evidence="7 8" key="1">
    <citation type="journal article" date="2015" name="Int. J. Syst. Evol. Microbiol.">
        <title>Description of Sphingopyxis fribergensis sp. nov. - a soil bacterium with the ability to degrade styrene and phenylacetic acid.</title>
        <authorList>
            <person name="Oelschlagel M."/>
            <person name="Ruckert C."/>
            <person name="Kalinowski J."/>
            <person name="Schmidt G."/>
            <person name="Schlomann M."/>
            <person name="Tischler D."/>
        </authorList>
    </citation>
    <scope>NUCLEOTIDE SEQUENCE [LARGE SCALE GENOMIC DNA]</scope>
    <source>
        <strain evidence="7 8">Kp5.2</strain>
    </source>
</reference>
<evidence type="ECO:0000256" key="3">
    <source>
        <dbReference type="ARBA" id="ARBA00022801"/>
    </source>
</evidence>
<dbReference type="InterPro" id="IPR037518">
    <property type="entry name" value="MPN"/>
</dbReference>
<keyword evidence="1" id="KW-0645">Protease</keyword>
<proteinExistence type="predicted"/>
<dbReference type="PANTHER" id="PTHR30471">
    <property type="entry name" value="DNA REPAIR PROTEIN RADC"/>
    <property type="match status" value="1"/>
</dbReference>
<dbReference type="HOGENOM" id="CLU_127687_0_0_5"/>
<keyword evidence="4" id="KW-0862">Zinc</keyword>
<evidence type="ECO:0000256" key="1">
    <source>
        <dbReference type="ARBA" id="ARBA00022670"/>
    </source>
</evidence>
<gene>
    <name evidence="7" type="ORF">SKP52_08340</name>
</gene>
<dbReference type="RefSeq" id="WP_039580343.1">
    <property type="nucleotide sequence ID" value="NZ_CP009122.1"/>
</dbReference>
<feature type="domain" description="MPN" evidence="6">
    <location>
        <begin position="17"/>
        <end position="142"/>
    </location>
</feature>
<dbReference type="EMBL" id="CP009122">
    <property type="protein sequence ID" value="AJA08585.1"/>
    <property type="molecule type" value="Genomic_DNA"/>
</dbReference>
<keyword evidence="3" id="KW-0378">Hydrolase</keyword>
<dbReference type="GO" id="GO:0006508">
    <property type="term" value="P:proteolysis"/>
    <property type="evidence" value="ECO:0007669"/>
    <property type="project" value="UniProtKB-KW"/>
</dbReference>
<dbReference type="STRING" id="1515612.SKP52_08340"/>
<keyword evidence="2" id="KW-0479">Metal-binding</keyword>
<name>A0A0A7PEZ4_9SPHN</name>
<evidence type="ECO:0000313" key="7">
    <source>
        <dbReference type="EMBL" id="AJA08585.1"/>
    </source>
</evidence>
<dbReference type="GO" id="GO:0008237">
    <property type="term" value="F:metallopeptidase activity"/>
    <property type="evidence" value="ECO:0007669"/>
    <property type="project" value="UniProtKB-KW"/>
</dbReference>
<keyword evidence="8" id="KW-1185">Reference proteome</keyword>
<dbReference type="AlphaFoldDB" id="A0A0A7PEZ4"/>
<dbReference type="PANTHER" id="PTHR30471:SF3">
    <property type="entry name" value="UPF0758 PROTEIN YEES-RELATED"/>
    <property type="match status" value="1"/>
</dbReference>
<evidence type="ECO:0000313" key="8">
    <source>
        <dbReference type="Proteomes" id="UP000030907"/>
    </source>
</evidence>
<keyword evidence="5" id="KW-0482">Metalloprotease</keyword>
<evidence type="ECO:0000256" key="5">
    <source>
        <dbReference type="ARBA" id="ARBA00023049"/>
    </source>
</evidence>
<dbReference type="Gene3D" id="3.40.140.10">
    <property type="entry name" value="Cytidine Deaminase, domain 2"/>
    <property type="match status" value="1"/>
</dbReference>
<dbReference type="Pfam" id="PF04002">
    <property type="entry name" value="RadC"/>
    <property type="match status" value="1"/>
</dbReference>
<sequence>MTLYEPVGKMPEPEASAGFVPSHSENAVAQQLLRPLFDADCETMLIAGFDAFDRLVRLERIDGDSTGRCIIPPRCWRALLDRGIATVVMAHNHPSGAAWPSDADIDATHQAALLLRALGIDLVDHLIFVADGHFSFRTAEML</sequence>
<evidence type="ECO:0000256" key="2">
    <source>
        <dbReference type="ARBA" id="ARBA00022723"/>
    </source>
</evidence>
<dbReference type="PROSITE" id="PS01302">
    <property type="entry name" value="UPF0758"/>
    <property type="match status" value="1"/>
</dbReference>